<dbReference type="AlphaFoldDB" id="A0A814L3Q9"/>
<comment type="caution">
    <text evidence="2">The sequence shown here is derived from an EMBL/GenBank/DDBJ whole genome shotgun (WGS) entry which is preliminary data.</text>
</comment>
<name>A0A814L3Q9_ADIRI</name>
<keyword evidence="1" id="KW-0812">Transmembrane</keyword>
<dbReference type="EMBL" id="CAJNOR010001028">
    <property type="protein sequence ID" value="CAF1059736.1"/>
    <property type="molecule type" value="Genomic_DNA"/>
</dbReference>
<dbReference type="Gene3D" id="2.60.120.260">
    <property type="entry name" value="Galactose-binding domain-like"/>
    <property type="match status" value="1"/>
</dbReference>
<evidence type="ECO:0000256" key="1">
    <source>
        <dbReference type="SAM" id="Phobius"/>
    </source>
</evidence>
<evidence type="ECO:0000313" key="3">
    <source>
        <dbReference type="EMBL" id="CAF1302338.1"/>
    </source>
</evidence>
<sequence length="327" mass="35415">MAKIEVINENVNDTLESTSARRNTLARTTIALPEVRCCNNQRQKLWRIFLPIAAVILIIISVTVPVVIIGKNKSKKLTSPETTTATLSSSPTTITSTSVHISSAFETTSRVASATTELPFTSLSTLLTTESTEQIQPSPGELVQISLDTVDGITMGIYNTTIGGNSLPATAGNAVGQYVVRHPPSYACDNNTKTKYQSFGWCSLSNFNISGCGHNTGLYFELESGATLVIGLRICEAISRRARNPKIVSLEGSNQSGIDLTLGASWTLIYQGSAEVYDIPSHEDCGRIITFTNTVRYSSYRFLVLETVSKADSTDYSEVQLYTSTVV</sequence>
<keyword evidence="1" id="KW-1133">Transmembrane helix</keyword>
<protein>
    <submittedName>
        <fullName evidence="2">Uncharacterized protein</fullName>
    </submittedName>
</protein>
<keyword evidence="4" id="KW-1185">Reference proteome</keyword>
<evidence type="ECO:0000313" key="2">
    <source>
        <dbReference type="EMBL" id="CAF1059736.1"/>
    </source>
</evidence>
<reference evidence="2" key="1">
    <citation type="submission" date="2021-02" db="EMBL/GenBank/DDBJ databases">
        <authorList>
            <person name="Nowell W R."/>
        </authorList>
    </citation>
    <scope>NUCLEOTIDE SEQUENCE</scope>
</reference>
<dbReference type="Proteomes" id="UP000663852">
    <property type="component" value="Unassembled WGS sequence"/>
</dbReference>
<keyword evidence="1" id="KW-0472">Membrane</keyword>
<organism evidence="2 4">
    <name type="scientific">Adineta ricciae</name>
    <name type="common">Rotifer</name>
    <dbReference type="NCBI Taxonomy" id="249248"/>
    <lineage>
        <taxon>Eukaryota</taxon>
        <taxon>Metazoa</taxon>
        <taxon>Spiralia</taxon>
        <taxon>Gnathifera</taxon>
        <taxon>Rotifera</taxon>
        <taxon>Eurotatoria</taxon>
        <taxon>Bdelloidea</taxon>
        <taxon>Adinetida</taxon>
        <taxon>Adinetidae</taxon>
        <taxon>Adineta</taxon>
    </lineage>
</organism>
<feature type="transmembrane region" description="Helical" evidence="1">
    <location>
        <begin position="48"/>
        <end position="69"/>
    </location>
</feature>
<gene>
    <name evidence="3" type="ORF">EDS130_LOCUS30678</name>
    <name evidence="2" type="ORF">XAT740_LOCUS16219</name>
</gene>
<dbReference type="EMBL" id="CAJNOJ010000217">
    <property type="protein sequence ID" value="CAF1302338.1"/>
    <property type="molecule type" value="Genomic_DNA"/>
</dbReference>
<proteinExistence type="predicted"/>
<accession>A0A814L3Q9</accession>
<dbReference type="Proteomes" id="UP000663828">
    <property type="component" value="Unassembled WGS sequence"/>
</dbReference>
<evidence type="ECO:0000313" key="4">
    <source>
        <dbReference type="Proteomes" id="UP000663828"/>
    </source>
</evidence>